<dbReference type="GO" id="GO:0003677">
    <property type="term" value="F:DNA binding"/>
    <property type="evidence" value="ECO:0007669"/>
    <property type="project" value="UniProtKB-KW"/>
</dbReference>
<gene>
    <name evidence="8" type="ORF">AYO20_02088</name>
</gene>
<evidence type="ECO:0000256" key="1">
    <source>
        <dbReference type="ARBA" id="ARBA00022723"/>
    </source>
</evidence>
<name>A0A178D8G0_9EURO</name>
<feature type="compositionally biased region" description="Basic and acidic residues" evidence="6">
    <location>
        <begin position="164"/>
        <end position="175"/>
    </location>
</feature>
<feature type="region of interest" description="Disordered" evidence="6">
    <location>
        <begin position="1"/>
        <end position="38"/>
    </location>
</feature>
<evidence type="ECO:0000256" key="5">
    <source>
        <dbReference type="ARBA" id="ARBA00023242"/>
    </source>
</evidence>
<dbReference type="InterPro" id="IPR036864">
    <property type="entry name" value="Zn2-C6_fun-type_DNA-bd_sf"/>
</dbReference>
<dbReference type="PANTHER" id="PTHR47425:SF2">
    <property type="entry name" value="FARB-RELATED"/>
    <property type="match status" value="1"/>
</dbReference>
<comment type="caution">
    <text evidence="8">The sequence shown here is derived from an EMBL/GenBank/DDBJ whole genome shotgun (WGS) entry which is preliminary data.</text>
</comment>
<evidence type="ECO:0000256" key="6">
    <source>
        <dbReference type="SAM" id="MobiDB-lite"/>
    </source>
</evidence>
<dbReference type="GO" id="GO:0000981">
    <property type="term" value="F:DNA-binding transcription factor activity, RNA polymerase II-specific"/>
    <property type="evidence" value="ECO:0007669"/>
    <property type="project" value="InterPro"/>
</dbReference>
<dbReference type="InterPro" id="IPR052761">
    <property type="entry name" value="Fungal_Detox/Toxin_TFs"/>
</dbReference>
<keyword evidence="5" id="KW-0539">Nucleus</keyword>
<keyword evidence="4" id="KW-0804">Transcription</keyword>
<dbReference type="GO" id="GO:0008270">
    <property type="term" value="F:zinc ion binding"/>
    <property type="evidence" value="ECO:0007669"/>
    <property type="project" value="InterPro"/>
</dbReference>
<dbReference type="RefSeq" id="XP_022503451.1">
    <property type="nucleotide sequence ID" value="XM_022640394.1"/>
</dbReference>
<dbReference type="OrthoDB" id="5121955at2759"/>
<dbReference type="CDD" id="cd00067">
    <property type="entry name" value="GAL4"/>
    <property type="match status" value="1"/>
</dbReference>
<keyword evidence="2" id="KW-0805">Transcription regulation</keyword>
<evidence type="ECO:0000259" key="7">
    <source>
        <dbReference type="PROSITE" id="PS50048"/>
    </source>
</evidence>
<dbReference type="InterPro" id="IPR007219">
    <property type="entry name" value="XnlR_reg_dom"/>
</dbReference>
<dbReference type="InterPro" id="IPR001138">
    <property type="entry name" value="Zn2Cys6_DnaBD"/>
</dbReference>
<proteinExistence type="predicted"/>
<reference evidence="8 9" key="1">
    <citation type="submission" date="2016-03" db="EMBL/GenBank/DDBJ databases">
        <title>The draft genome sequence of Fonsecaea nubica causative agent of cutaneous subcutaneous infection in human host.</title>
        <authorList>
            <person name="Costa F."/>
            <person name="Sybren D.H."/>
            <person name="Raittz R.T."/>
            <person name="Weiss V.A."/>
            <person name="Leao A.C."/>
            <person name="Gomes R."/>
            <person name="De Souza E.M."/>
            <person name="Pedrosa F.O."/>
            <person name="Steffens M.B."/>
            <person name="Bombassaro A."/>
            <person name="Tadra-Sfeir M.Z."/>
            <person name="Moreno L.F."/>
            <person name="Najafzadeh M.J."/>
            <person name="Felipe M.S."/>
            <person name="Teixeira M."/>
            <person name="Sun J."/>
            <person name="Xi L."/>
            <person name="Castro M.A."/>
            <person name="Vicente V.A."/>
        </authorList>
    </citation>
    <scope>NUCLEOTIDE SEQUENCE [LARGE SCALE GENOMIC DNA]</scope>
    <source>
        <strain evidence="8 9">CBS 269.64</strain>
    </source>
</reference>
<dbReference type="PROSITE" id="PS50048">
    <property type="entry name" value="ZN2_CY6_FUNGAL_2"/>
    <property type="match status" value="1"/>
</dbReference>
<dbReference type="PANTHER" id="PTHR47425">
    <property type="entry name" value="FARB-RELATED"/>
    <property type="match status" value="1"/>
</dbReference>
<feature type="domain" description="Zn(2)-C6 fungal-type" evidence="7">
    <location>
        <begin position="40"/>
        <end position="72"/>
    </location>
</feature>
<dbReference type="PROSITE" id="PS00463">
    <property type="entry name" value="ZN2_CY6_FUNGAL_1"/>
    <property type="match status" value="1"/>
</dbReference>
<dbReference type="Proteomes" id="UP000185904">
    <property type="component" value="Unassembled WGS sequence"/>
</dbReference>
<evidence type="ECO:0000256" key="3">
    <source>
        <dbReference type="ARBA" id="ARBA00023125"/>
    </source>
</evidence>
<dbReference type="Gene3D" id="4.10.240.10">
    <property type="entry name" value="Zn(2)-C6 fungal-type DNA-binding domain"/>
    <property type="match status" value="1"/>
</dbReference>
<protein>
    <recommendedName>
        <fullName evidence="7">Zn(2)-C6 fungal-type domain-containing protein</fullName>
    </recommendedName>
</protein>
<dbReference type="EMBL" id="LVCJ01000009">
    <property type="protein sequence ID" value="OAL38439.1"/>
    <property type="molecule type" value="Genomic_DNA"/>
</dbReference>
<dbReference type="GO" id="GO:0006351">
    <property type="term" value="P:DNA-templated transcription"/>
    <property type="evidence" value="ECO:0007669"/>
    <property type="project" value="InterPro"/>
</dbReference>
<evidence type="ECO:0000256" key="4">
    <source>
        <dbReference type="ARBA" id="ARBA00023163"/>
    </source>
</evidence>
<dbReference type="SMART" id="SM00066">
    <property type="entry name" value="GAL4"/>
    <property type="match status" value="1"/>
</dbReference>
<dbReference type="CDD" id="cd12148">
    <property type="entry name" value="fungal_TF_MHR"/>
    <property type="match status" value="1"/>
</dbReference>
<dbReference type="SMART" id="SM00906">
    <property type="entry name" value="Fungal_trans"/>
    <property type="match status" value="1"/>
</dbReference>
<accession>A0A178D8G0</accession>
<keyword evidence="9" id="KW-1185">Reference proteome</keyword>
<dbReference type="Pfam" id="PF04082">
    <property type="entry name" value="Fungal_trans"/>
    <property type="match status" value="1"/>
</dbReference>
<keyword evidence="1" id="KW-0479">Metal-binding</keyword>
<dbReference type="GeneID" id="34585512"/>
<feature type="region of interest" description="Disordered" evidence="6">
    <location>
        <begin position="685"/>
        <end position="709"/>
    </location>
</feature>
<dbReference type="SUPFAM" id="SSF57701">
    <property type="entry name" value="Zn2/Cys6 DNA-binding domain"/>
    <property type="match status" value="1"/>
</dbReference>
<sequence>MAEDQNPVRPAPTGFPVGPEPHLAMPATAQPPKHGRASRACLRCRGRKVRCDATRKRGKCTNCSLDGTRCEFVRQSQHTRESSANPSWPHDKQANLRQHTAAVAGQSQLRHSRNVGPEHVQNDLQTIWDVAASDDIATLMSGPDLDIFNASQLEQPPLQQPLERQAEDADSDRQQSHSPSDTVNPRDISHSHNARLVANDKPDSNTTTVLPDFIEAFSVNHVDDVDYLRRKGVFTFPPKPLQLAILNQYADFVHPLLPVIDLAEFRSILGGIMFAGVASVDPEVVIRQSYMSKLAARGAYYERAKTLFDMDIEKDKTTICQASLLLLGWVKENNPKDATYWLGNAITQAYFLNLDKDKPQLSTISHSRSRHDRNRRRILWWCVLMKECDLCMYTGQYPRVWPSAPTLTLSDFGFNDTDINMAADNSSHESQGERLKHALVCVEKAKLCRHIYLILQHIFHDAVAWGWTGSGTTLPALRQYMLRDLRQWHSEIPDTLRWDTLLAGVPYGASRGAAWAMSVIELIYWGAHFVIYKDNMTRDVYARIRVQQTTEHSPQTEWHSFLIRQAGYETTAVLEQLLNHDLHGALPPSALTNIYLATSALLLDFNNPDSEIRKRSIAQVDVCIKCSLPLADHGPILRDVVNMLQDSRKAVLGRSLQSSSSTSHSAQNPVKRNAIMADALDEDNEKMGQQNAAAAAATALDPTSDRVPDISANPFSTSEWYSDGDLGFAENLLSAFDYSGYTWA</sequence>
<keyword evidence="3" id="KW-0238">DNA-binding</keyword>
<dbReference type="AlphaFoldDB" id="A0A178D8G0"/>
<feature type="region of interest" description="Disordered" evidence="6">
    <location>
        <begin position="161"/>
        <end position="189"/>
    </location>
</feature>
<dbReference type="Pfam" id="PF00172">
    <property type="entry name" value="Zn_clus"/>
    <property type="match status" value="1"/>
</dbReference>
<evidence type="ECO:0000313" key="9">
    <source>
        <dbReference type="Proteomes" id="UP000185904"/>
    </source>
</evidence>
<evidence type="ECO:0000313" key="8">
    <source>
        <dbReference type="EMBL" id="OAL38439.1"/>
    </source>
</evidence>
<evidence type="ECO:0000256" key="2">
    <source>
        <dbReference type="ARBA" id="ARBA00023015"/>
    </source>
</evidence>
<organism evidence="8 9">
    <name type="scientific">Fonsecaea nubica</name>
    <dbReference type="NCBI Taxonomy" id="856822"/>
    <lineage>
        <taxon>Eukaryota</taxon>
        <taxon>Fungi</taxon>
        <taxon>Dikarya</taxon>
        <taxon>Ascomycota</taxon>
        <taxon>Pezizomycotina</taxon>
        <taxon>Eurotiomycetes</taxon>
        <taxon>Chaetothyriomycetidae</taxon>
        <taxon>Chaetothyriales</taxon>
        <taxon>Herpotrichiellaceae</taxon>
        <taxon>Fonsecaea</taxon>
    </lineage>
</organism>